<dbReference type="EMBL" id="JARAOO010000007">
    <property type="protein sequence ID" value="KAJ7962028.1"/>
    <property type="molecule type" value="Genomic_DNA"/>
</dbReference>
<gene>
    <name evidence="1" type="ORF">O6P43_017312</name>
</gene>
<dbReference type="Gene3D" id="3.10.50.40">
    <property type="match status" value="1"/>
</dbReference>
<keyword evidence="2" id="KW-1185">Reference proteome</keyword>
<dbReference type="InterPro" id="IPR046357">
    <property type="entry name" value="PPIase_dom_sf"/>
</dbReference>
<evidence type="ECO:0000313" key="2">
    <source>
        <dbReference type="Proteomes" id="UP001163823"/>
    </source>
</evidence>
<dbReference type="SUPFAM" id="SSF54534">
    <property type="entry name" value="FKBP-like"/>
    <property type="match status" value="1"/>
</dbReference>
<dbReference type="AlphaFoldDB" id="A0AAD7LPW1"/>
<name>A0AAD7LPW1_QUISA</name>
<comment type="caution">
    <text evidence="1">The sequence shown here is derived from an EMBL/GenBank/DDBJ whole genome shotgun (WGS) entry which is preliminary data.</text>
</comment>
<accession>A0AAD7LPW1</accession>
<organism evidence="1 2">
    <name type="scientific">Quillaja saponaria</name>
    <name type="common">Soap bark tree</name>
    <dbReference type="NCBI Taxonomy" id="32244"/>
    <lineage>
        <taxon>Eukaryota</taxon>
        <taxon>Viridiplantae</taxon>
        <taxon>Streptophyta</taxon>
        <taxon>Embryophyta</taxon>
        <taxon>Tracheophyta</taxon>
        <taxon>Spermatophyta</taxon>
        <taxon>Magnoliopsida</taxon>
        <taxon>eudicotyledons</taxon>
        <taxon>Gunneridae</taxon>
        <taxon>Pentapetalae</taxon>
        <taxon>rosids</taxon>
        <taxon>fabids</taxon>
        <taxon>Fabales</taxon>
        <taxon>Quillajaceae</taxon>
        <taxon>Quillaja</taxon>
    </lineage>
</organism>
<sequence>MAMIQFSSSLLIRPLIRPAYKSLQALVPQAGSFYGRKLRTCNFNHNLKNESFMARANKSHQLHYVASPTYGDRATSFPEFEGNKITWKEGKEMGNIRYLDIRDGIGDQCAEKGDEVRVKYILYHNKSHEPKDDVPAYKICLGKDHHEHNHDPELDEGIYGMKREGIRRIVTRHNHKHKWKILHHHEEEHKIYDLALLDIVKPEK</sequence>
<protein>
    <submittedName>
        <fullName evidence="1">Uncharacterized protein</fullName>
    </submittedName>
</protein>
<dbReference type="GO" id="GO:0003755">
    <property type="term" value="F:peptidyl-prolyl cis-trans isomerase activity"/>
    <property type="evidence" value="ECO:0007669"/>
    <property type="project" value="InterPro"/>
</dbReference>
<reference evidence="1" key="1">
    <citation type="journal article" date="2023" name="Science">
        <title>Elucidation of the pathway for biosynthesis of saponin adjuvants from the soapbark tree.</title>
        <authorList>
            <person name="Reed J."/>
            <person name="Orme A."/>
            <person name="El-Demerdash A."/>
            <person name="Owen C."/>
            <person name="Martin L.B.B."/>
            <person name="Misra R.C."/>
            <person name="Kikuchi S."/>
            <person name="Rejzek M."/>
            <person name="Martin A.C."/>
            <person name="Harkess A."/>
            <person name="Leebens-Mack J."/>
            <person name="Louveau T."/>
            <person name="Stephenson M.J."/>
            <person name="Osbourn A."/>
        </authorList>
    </citation>
    <scope>NUCLEOTIDE SEQUENCE</scope>
    <source>
        <strain evidence="1">S10</strain>
    </source>
</reference>
<dbReference type="Proteomes" id="UP001163823">
    <property type="component" value="Chromosome 7"/>
</dbReference>
<evidence type="ECO:0000313" key="1">
    <source>
        <dbReference type="EMBL" id="KAJ7962028.1"/>
    </source>
</evidence>
<proteinExistence type="predicted"/>